<reference evidence="12" key="1">
    <citation type="submission" date="2019-08" db="EMBL/GenBank/DDBJ databases">
        <title>The genome of the North American firefly Photinus pyralis.</title>
        <authorList>
            <consortium name="Photinus pyralis genome working group"/>
            <person name="Fallon T.R."/>
            <person name="Sander Lower S.E."/>
            <person name="Weng J.-K."/>
        </authorList>
    </citation>
    <scope>NUCLEOTIDE SEQUENCE</scope>
    <source>
        <strain evidence="12">TRF0915ILg1</strain>
        <tissue evidence="12">Whole body</tissue>
    </source>
</reference>
<dbReference type="GO" id="GO:0004674">
    <property type="term" value="F:protein serine/threonine kinase activity"/>
    <property type="evidence" value="ECO:0007669"/>
    <property type="project" value="UniProtKB-KW"/>
</dbReference>
<evidence type="ECO:0000313" key="13">
    <source>
        <dbReference type="Proteomes" id="UP000801492"/>
    </source>
</evidence>
<evidence type="ECO:0000256" key="6">
    <source>
        <dbReference type="ARBA" id="ARBA00022840"/>
    </source>
</evidence>
<keyword evidence="4 9" id="KW-0547">Nucleotide-binding</keyword>
<name>A0A8K0DGD5_IGNLU</name>
<evidence type="ECO:0000256" key="3">
    <source>
        <dbReference type="ARBA" id="ARBA00022679"/>
    </source>
</evidence>
<dbReference type="Pfam" id="PF00069">
    <property type="entry name" value="Pkinase"/>
    <property type="match status" value="2"/>
</dbReference>
<comment type="catalytic activity">
    <reaction evidence="8">
        <text>L-seryl-[protein] + ATP = O-phospho-L-seryl-[protein] + ADP + H(+)</text>
        <dbReference type="Rhea" id="RHEA:17989"/>
        <dbReference type="Rhea" id="RHEA-COMP:9863"/>
        <dbReference type="Rhea" id="RHEA-COMP:11604"/>
        <dbReference type="ChEBI" id="CHEBI:15378"/>
        <dbReference type="ChEBI" id="CHEBI:29999"/>
        <dbReference type="ChEBI" id="CHEBI:30616"/>
        <dbReference type="ChEBI" id="CHEBI:83421"/>
        <dbReference type="ChEBI" id="CHEBI:456216"/>
        <dbReference type="EC" id="2.7.11.1"/>
    </reaction>
</comment>
<evidence type="ECO:0000256" key="9">
    <source>
        <dbReference type="PROSITE-ProRule" id="PRU10141"/>
    </source>
</evidence>
<comment type="caution">
    <text evidence="12">The sequence shown here is derived from an EMBL/GenBank/DDBJ whole genome shotgun (WGS) entry which is preliminary data.</text>
</comment>
<dbReference type="Proteomes" id="UP000801492">
    <property type="component" value="Unassembled WGS sequence"/>
</dbReference>
<evidence type="ECO:0000256" key="4">
    <source>
        <dbReference type="ARBA" id="ARBA00022741"/>
    </source>
</evidence>
<keyword evidence="5" id="KW-0418">Kinase</keyword>
<evidence type="ECO:0000256" key="5">
    <source>
        <dbReference type="ARBA" id="ARBA00022777"/>
    </source>
</evidence>
<dbReference type="InterPro" id="IPR051334">
    <property type="entry name" value="SRPK"/>
</dbReference>
<comment type="similarity">
    <text evidence="10">Belongs to the protein kinase superfamily.</text>
</comment>
<dbReference type="SMART" id="SM00220">
    <property type="entry name" value="S_TKc"/>
    <property type="match status" value="1"/>
</dbReference>
<protein>
    <recommendedName>
        <fullName evidence="1">non-specific serine/threonine protein kinase</fullName>
        <ecNumber evidence="1">2.7.11.1</ecNumber>
    </recommendedName>
</protein>
<dbReference type="OrthoDB" id="2649at2759"/>
<dbReference type="PROSITE" id="PS50011">
    <property type="entry name" value="PROTEIN_KINASE_DOM"/>
    <property type="match status" value="1"/>
</dbReference>
<sequence>MASSRFKSPLKKLITKITEDVLEIFDNDQDNSAVNLSEYSPGGHMPIAVNQTVGSDKQYEILQKLGKGQFSTVWFCKDKSNEQACFALKVTKGSTKYQRMAYNEVNILHHINNGDSSEVGYNRIILLHDYFIESSLNGEHVCMTFEVMGPTLFDLLKQNDFCGFHQELVKMIVKQILEGLKYLHEKCNIVHADLKLDNIMVTVNRSHVSSIVTYAEWFNKLGVSLPKSSLSSFGLRKQNKSLTQRNKTGRRCGIKKKVFKKNHNAAFSSVNTNIAIEIKIADFGNARYNREGQHGTIQAISYRAPEVIIDAEYSFPVDLWSVGCLTFEFSTGMHLFYVKNSQNCPLAHYHLGLIWRVCNGIPKRIALRGKQSKEFFDEMTGELKKIKKESLIHWRISDCFVQKFNWKFIDARLLEGFLMKLIEPDPEARATASEALEDEWLKS</sequence>
<dbReference type="PANTHER" id="PTHR47634">
    <property type="entry name" value="PROTEIN KINASE DOMAIN-CONTAINING PROTEIN-RELATED"/>
    <property type="match status" value="1"/>
</dbReference>
<dbReference type="GO" id="GO:0005524">
    <property type="term" value="F:ATP binding"/>
    <property type="evidence" value="ECO:0007669"/>
    <property type="project" value="UniProtKB-UniRule"/>
</dbReference>
<keyword evidence="2 10" id="KW-0723">Serine/threonine-protein kinase</keyword>
<evidence type="ECO:0000256" key="7">
    <source>
        <dbReference type="ARBA" id="ARBA00047899"/>
    </source>
</evidence>
<dbReference type="EMBL" id="VTPC01002370">
    <property type="protein sequence ID" value="KAF2900115.1"/>
    <property type="molecule type" value="Genomic_DNA"/>
</dbReference>
<keyword evidence="6 9" id="KW-0067">ATP-binding</keyword>
<dbReference type="PANTHER" id="PTHR47634:SF9">
    <property type="entry name" value="PROTEIN KINASE DOMAIN-CONTAINING PROTEIN-RELATED"/>
    <property type="match status" value="1"/>
</dbReference>
<dbReference type="GO" id="GO:0050684">
    <property type="term" value="P:regulation of mRNA processing"/>
    <property type="evidence" value="ECO:0007669"/>
    <property type="project" value="TreeGrafter"/>
</dbReference>
<keyword evidence="3" id="KW-0808">Transferase</keyword>
<evidence type="ECO:0000256" key="2">
    <source>
        <dbReference type="ARBA" id="ARBA00022527"/>
    </source>
</evidence>
<evidence type="ECO:0000313" key="12">
    <source>
        <dbReference type="EMBL" id="KAF2900115.1"/>
    </source>
</evidence>
<evidence type="ECO:0000259" key="11">
    <source>
        <dbReference type="PROSITE" id="PS50011"/>
    </source>
</evidence>
<keyword evidence="13" id="KW-1185">Reference proteome</keyword>
<dbReference type="InterPro" id="IPR008271">
    <property type="entry name" value="Ser/Thr_kinase_AS"/>
</dbReference>
<dbReference type="GO" id="GO:0000245">
    <property type="term" value="P:spliceosomal complex assembly"/>
    <property type="evidence" value="ECO:0007669"/>
    <property type="project" value="TreeGrafter"/>
</dbReference>
<dbReference type="SUPFAM" id="SSF56112">
    <property type="entry name" value="Protein kinase-like (PK-like)"/>
    <property type="match status" value="1"/>
</dbReference>
<comment type="catalytic activity">
    <reaction evidence="7">
        <text>L-threonyl-[protein] + ATP = O-phospho-L-threonyl-[protein] + ADP + H(+)</text>
        <dbReference type="Rhea" id="RHEA:46608"/>
        <dbReference type="Rhea" id="RHEA-COMP:11060"/>
        <dbReference type="Rhea" id="RHEA-COMP:11605"/>
        <dbReference type="ChEBI" id="CHEBI:15378"/>
        <dbReference type="ChEBI" id="CHEBI:30013"/>
        <dbReference type="ChEBI" id="CHEBI:30616"/>
        <dbReference type="ChEBI" id="CHEBI:61977"/>
        <dbReference type="ChEBI" id="CHEBI:456216"/>
        <dbReference type="EC" id="2.7.11.1"/>
    </reaction>
</comment>
<dbReference type="PROSITE" id="PS00107">
    <property type="entry name" value="PROTEIN_KINASE_ATP"/>
    <property type="match status" value="1"/>
</dbReference>
<dbReference type="InterPro" id="IPR011009">
    <property type="entry name" value="Kinase-like_dom_sf"/>
</dbReference>
<gene>
    <name evidence="12" type="ORF">ILUMI_06071</name>
</gene>
<evidence type="ECO:0000256" key="1">
    <source>
        <dbReference type="ARBA" id="ARBA00012513"/>
    </source>
</evidence>
<organism evidence="12 13">
    <name type="scientific">Ignelater luminosus</name>
    <name type="common">Cucubano</name>
    <name type="synonym">Pyrophorus luminosus</name>
    <dbReference type="NCBI Taxonomy" id="2038154"/>
    <lineage>
        <taxon>Eukaryota</taxon>
        <taxon>Metazoa</taxon>
        <taxon>Ecdysozoa</taxon>
        <taxon>Arthropoda</taxon>
        <taxon>Hexapoda</taxon>
        <taxon>Insecta</taxon>
        <taxon>Pterygota</taxon>
        <taxon>Neoptera</taxon>
        <taxon>Endopterygota</taxon>
        <taxon>Coleoptera</taxon>
        <taxon>Polyphaga</taxon>
        <taxon>Elateriformia</taxon>
        <taxon>Elateroidea</taxon>
        <taxon>Elateridae</taxon>
        <taxon>Agrypninae</taxon>
        <taxon>Pyrophorini</taxon>
        <taxon>Ignelater</taxon>
    </lineage>
</organism>
<dbReference type="GO" id="GO:0005634">
    <property type="term" value="C:nucleus"/>
    <property type="evidence" value="ECO:0007669"/>
    <property type="project" value="TreeGrafter"/>
</dbReference>
<feature type="domain" description="Protein kinase" evidence="11">
    <location>
        <begin position="59"/>
        <end position="441"/>
    </location>
</feature>
<dbReference type="Gene3D" id="1.10.510.10">
    <property type="entry name" value="Transferase(Phosphotransferase) domain 1"/>
    <property type="match status" value="1"/>
</dbReference>
<accession>A0A8K0DGD5</accession>
<dbReference type="GO" id="GO:0005737">
    <property type="term" value="C:cytoplasm"/>
    <property type="evidence" value="ECO:0007669"/>
    <property type="project" value="TreeGrafter"/>
</dbReference>
<evidence type="ECO:0000256" key="8">
    <source>
        <dbReference type="ARBA" id="ARBA00048679"/>
    </source>
</evidence>
<dbReference type="Gene3D" id="3.30.200.20">
    <property type="entry name" value="Phosphorylase Kinase, domain 1"/>
    <property type="match status" value="1"/>
</dbReference>
<dbReference type="PROSITE" id="PS00108">
    <property type="entry name" value="PROTEIN_KINASE_ST"/>
    <property type="match status" value="1"/>
</dbReference>
<proteinExistence type="inferred from homology"/>
<dbReference type="EC" id="2.7.11.1" evidence="1"/>
<feature type="binding site" evidence="9">
    <location>
        <position position="89"/>
    </location>
    <ligand>
        <name>ATP</name>
        <dbReference type="ChEBI" id="CHEBI:30616"/>
    </ligand>
</feature>
<evidence type="ECO:0000256" key="10">
    <source>
        <dbReference type="RuleBase" id="RU000304"/>
    </source>
</evidence>
<dbReference type="AlphaFoldDB" id="A0A8K0DGD5"/>
<dbReference type="InterPro" id="IPR017441">
    <property type="entry name" value="Protein_kinase_ATP_BS"/>
</dbReference>
<dbReference type="InterPro" id="IPR000719">
    <property type="entry name" value="Prot_kinase_dom"/>
</dbReference>